<dbReference type="RefSeq" id="WP_110608028.1">
    <property type="nucleotide sequence ID" value="NZ_PDOD01000001.1"/>
</dbReference>
<name>A0A323TXP6_9BACI</name>
<reference evidence="1 2" key="1">
    <citation type="submission" date="2017-10" db="EMBL/GenBank/DDBJ databases">
        <title>Bacillus sp. nov., a halophilic bacterium isolated from a Keqin Lake.</title>
        <authorList>
            <person name="Wang H."/>
        </authorList>
    </citation>
    <scope>NUCLEOTIDE SEQUENCE [LARGE SCALE GENOMIC DNA]</scope>
    <source>
        <strain evidence="1 2">KQ-12</strain>
    </source>
</reference>
<dbReference type="AlphaFoldDB" id="A0A323TXP6"/>
<dbReference type="EMBL" id="PDOD01000001">
    <property type="protein sequence ID" value="PYZ94395.1"/>
    <property type="molecule type" value="Genomic_DNA"/>
</dbReference>
<dbReference type="OrthoDB" id="9793552at2"/>
<evidence type="ECO:0000313" key="2">
    <source>
        <dbReference type="Proteomes" id="UP000248214"/>
    </source>
</evidence>
<sequence>MFRGTFYYKTQLPQTMETVWSFFQTNENLAKITGFPKIEILGDKDVFEGSNVHLKLNFFIIKLTWQGEITKVVHEAYFIDKGVKLPFPFKSWEHVHAFKKINDNETRMIDKVEYESFFPPFLINIMLKGMFTDRKRQLKKKFA</sequence>
<comment type="caution">
    <text evidence="1">The sequence shown here is derived from an EMBL/GenBank/DDBJ whole genome shotgun (WGS) entry which is preliminary data.</text>
</comment>
<organism evidence="1 2">
    <name type="scientific">Salipaludibacillus keqinensis</name>
    <dbReference type="NCBI Taxonomy" id="2045207"/>
    <lineage>
        <taxon>Bacteria</taxon>
        <taxon>Bacillati</taxon>
        <taxon>Bacillota</taxon>
        <taxon>Bacilli</taxon>
        <taxon>Bacillales</taxon>
        <taxon>Bacillaceae</taxon>
    </lineage>
</organism>
<accession>A0A323TXP6</accession>
<gene>
    <name evidence="1" type="ORF">CR194_02355</name>
</gene>
<dbReference type="InterPro" id="IPR023393">
    <property type="entry name" value="START-like_dom_sf"/>
</dbReference>
<proteinExistence type="predicted"/>
<dbReference type="Gene3D" id="3.30.530.20">
    <property type="match status" value="1"/>
</dbReference>
<keyword evidence="2" id="KW-1185">Reference proteome</keyword>
<evidence type="ECO:0000313" key="1">
    <source>
        <dbReference type="EMBL" id="PYZ94395.1"/>
    </source>
</evidence>
<dbReference type="Proteomes" id="UP000248214">
    <property type="component" value="Unassembled WGS sequence"/>
</dbReference>
<evidence type="ECO:0008006" key="3">
    <source>
        <dbReference type="Google" id="ProtNLM"/>
    </source>
</evidence>
<protein>
    <recommendedName>
        <fullName evidence="3">Cell division inhibitor</fullName>
    </recommendedName>
</protein>
<dbReference type="SUPFAM" id="SSF55961">
    <property type="entry name" value="Bet v1-like"/>
    <property type="match status" value="1"/>
</dbReference>